<keyword evidence="1" id="KW-0472">Membrane</keyword>
<evidence type="ECO:0000313" key="2">
    <source>
        <dbReference type="EMBL" id="BED93080.1"/>
    </source>
</evidence>
<accession>A0AA48ICN2</accession>
<dbReference type="KEGG" id="ptrh:RsTaC01_1036"/>
<gene>
    <name evidence="2" type="ORF">RsTaC01_1036</name>
</gene>
<keyword evidence="1" id="KW-0812">Transmembrane</keyword>
<evidence type="ECO:0000256" key="1">
    <source>
        <dbReference type="SAM" id="Phobius"/>
    </source>
</evidence>
<name>A0AA48ICN2_9FIRM</name>
<organism evidence="2">
    <name type="scientific">Candidatus Paraimprobicoccus trichonymphae</name>
    <dbReference type="NCBI Taxonomy" id="3033793"/>
    <lineage>
        <taxon>Bacteria</taxon>
        <taxon>Bacillati</taxon>
        <taxon>Bacillota</taxon>
        <taxon>Clostridia</taxon>
        <taxon>Candidatus Paraimprobicoccus</taxon>
    </lineage>
</organism>
<dbReference type="AlphaFoldDB" id="A0AA48ICN2"/>
<reference evidence="2" key="1">
    <citation type="journal article" date="2023" name="ISME J.">
        <title>Emergence of putative energy parasites within Clostridia revealed by genome analysis of a novel endosymbiotic clade.</title>
        <authorList>
            <person name="Takahashi K."/>
            <person name="Kuwahara H."/>
            <person name="Horikawa Y."/>
            <person name="Izawa K."/>
            <person name="Kato D."/>
            <person name="Inagaki T."/>
            <person name="Yuki M."/>
            <person name="Ohkuma M."/>
            <person name="Hongoh Y."/>
        </authorList>
    </citation>
    <scope>NUCLEOTIDE SEQUENCE</scope>
    <source>
        <strain evidence="2">RsTa-C01</strain>
    </source>
</reference>
<dbReference type="EMBL" id="AP027925">
    <property type="protein sequence ID" value="BED93080.1"/>
    <property type="molecule type" value="Genomic_DNA"/>
</dbReference>
<sequence>MNVFAITNKSKIVFGTVGGTIGAICVWLFLYYGMFDSSSRRAIDNGIPLELQSENYKKKLIGEMEVFTKYVKPIVVYYYNENFSILWNDNKKYVLSKLGISFNVLKCKLISY</sequence>
<dbReference type="Proteomes" id="UP001335720">
    <property type="component" value="Chromosome"/>
</dbReference>
<feature type="transmembrane region" description="Helical" evidence="1">
    <location>
        <begin position="12"/>
        <end position="32"/>
    </location>
</feature>
<proteinExistence type="predicted"/>
<evidence type="ECO:0008006" key="3">
    <source>
        <dbReference type="Google" id="ProtNLM"/>
    </source>
</evidence>
<keyword evidence="1" id="KW-1133">Transmembrane helix</keyword>
<protein>
    <recommendedName>
        <fullName evidence="3">Transmembrane protein</fullName>
    </recommendedName>
</protein>